<evidence type="ECO:0000256" key="7">
    <source>
        <dbReference type="ARBA" id="ARBA00023136"/>
    </source>
</evidence>
<proteinExistence type="inferred from homology"/>
<dbReference type="AlphaFoldDB" id="A0AAW1UWL4"/>
<evidence type="ECO:0000256" key="5">
    <source>
        <dbReference type="ARBA" id="ARBA00022970"/>
    </source>
</evidence>
<protein>
    <recommendedName>
        <fullName evidence="9">Putative sodium-coupled neutral amino acid transporter 11</fullName>
    </recommendedName>
    <alternativeName>
        <fullName evidence="10">Solute carrier family 38 member 11</fullName>
    </alternativeName>
</protein>
<feature type="transmembrane region" description="Helical" evidence="11">
    <location>
        <begin position="36"/>
        <end position="59"/>
    </location>
</feature>
<organism evidence="13 14">
    <name type="scientific">Henosepilachna vigintioctopunctata</name>
    <dbReference type="NCBI Taxonomy" id="420089"/>
    <lineage>
        <taxon>Eukaryota</taxon>
        <taxon>Metazoa</taxon>
        <taxon>Ecdysozoa</taxon>
        <taxon>Arthropoda</taxon>
        <taxon>Hexapoda</taxon>
        <taxon>Insecta</taxon>
        <taxon>Pterygota</taxon>
        <taxon>Neoptera</taxon>
        <taxon>Endopterygota</taxon>
        <taxon>Coleoptera</taxon>
        <taxon>Polyphaga</taxon>
        <taxon>Cucujiformia</taxon>
        <taxon>Coccinelloidea</taxon>
        <taxon>Coccinellidae</taxon>
        <taxon>Epilachninae</taxon>
        <taxon>Epilachnini</taxon>
        <taxon>Henosepilachna</taxon>
    </lineage>
</organism>
<name>A0AAW1UWL4_9CUCU</name>
<feature type="transmembrane region" description="Helical" evidence="11">
    <location>
        <begin position="342"/>
        <end position="361"/>
    </location>
</feature>
<accession>A0AAW1UWL4</accession>
<feature type="transmembrane region" description="Helical" evidence="11">
    <location>
        <begin position="257"/>
        <end position="281"/>
    </location>
</feature>
<keyword evidence="7 11" id="KW-0472">Membrane</keyword>
<evidence type="ECO:0000259" key="12">
    <source>
        <dbReference type="Pfam" id="PF01490"/>
    </source>
</evidence>
<evidence type="ECO:0000256" key="8">
    <source>
        <dbReference type="ARBA" id="ARBA00037101"/>
    </source>
</evidence>
<keyword evidence="5" id="KW-0029">Amino-acid transport</keyword>
<evidence type="ECO:0000256" key="2">
    <source>
        <dbReference type="ARBA" id="ARBA00008066"/>
    </source>
</evidence>
<evidence type="ECO:0000313" key="14">
    <source>
        <dbReference type="Proteomes" id="UP001431783"/>
    </source>
</evidence>
<evidence type="ECO:0000256" key="4">
    <source>
        <dbReference type="ARBA" id="ARBA00022692"/>
    </source>
</evidence>
<sequence>MAENIENAIDENSYILRSQTNFDENREKEINSTRSSLPLACFNFINSIIGSGVIGIPYALHRAGFGFGMVLLILVAYITDYSIILMIKCGHISGKFSYQGIMEAAFGRPGYLLLGILQFFYPFVAMVSYNIVVGDTVTKVLIRLTGMATTSFFAKREVIVLLANLFITIPLCLYRNVSKLAKISFLSLICIVFILFSMLVRIGEMSHKVPDNQASWKFFNNDIVPAIGVMAFAFMCHHNTFLIYTSIEEPDEKKWEIVTHVSIMTSLIVAVLFGLAGYTTFAAYSQGDLLENYCWDDDLMNLSRLLFSVQILLTYPIECLVTREVLENSLFKADPSSQVSDNTHYVITLAIIFITYLISISTDCLGVVLELNGVLAAVPLAYVLPALSYLRLSEGSILNREKIPAVGVVVFGISIALFGVLFLFIDFDKFNVCSHGAVMGYCLPQNNTENFSSIFSEKTWNNKSVNSTNVIPKMRISTPIPHVNRKIPLF</sequence>
<keyword evidence="3" id="KW-0813">Transport</keyword>
<dbReference type="EMBL" id="JARQZJ010000092">
    <property type="protein sequence ID" value="KAK9884206.1"/>
    <property type="molecule type" value="Genomic_DNA"/>
</dbReference>
<comment type="function">
    <text evidence="8">Putative sodium-dependent amino acid/proton antiporter.</text>
</comment>
<dbReference type="Proteomes" id="UP001431783">
    <property type="component" value="Unassembled WGS sequence"/>
</dbReference>
<keyword evidence="4 11" id="KW-0812">Transmembrane</keyword>
<dbReference type="GO" id="GO:0015179">
    <property type="term" value="F:L-amino acid transmembrane transporter activity"/>
    <property type="evidence" value="ECO:0007669"/>
    <property type="project" value="TreeGrafter"/>
</dbReference>
<dbReference type="PANTHER" id="PTHR22950">
    <property type="entry name" value="AMINO ACID TRANSPORTER"/>
    <property type="match status" value="1"/>
</dbReference>
<evidence type="ECO:0000256" key="9">
    <source>
        <dbReference type="ARBA" id="ARBA00040814"/>
    </source>
</evidence>
<comment type="caution">
    <text evidence="13">The sequence shown here is derived from an EMBL/GenBank/DDBJ whole genome shotgun (WGS) entry which is preliminary data.</text>
</comment>
<evidence type="ECO:0000256" key="11">
    <source>
        <dbReference type="SAM" id="Phobius"/>
    </source>
</evidence>
<evidence type="ECO:0000256" key="6">
    <source>
        <dbReference type="ARBA" id="ARBA00022989"/>
    </source>
</evidence>
<evidence type="ECO:0000313" key="13">
    <source>
        <dbReference type="EMBL" id="KAK9884206.1"/>
    </source>
</evidence>
<dbReference type="InterPro" id="IPR013057">
    <property type="entry name" value="AA_transpt_TM"/>
</dbReference>
<comment type="subcellular location">
    <subcellularLocation>
        <location evidence="1">Membrane</location>
        <topology evidence="1">Multi-pass membrane protein</topology>
    </subcellularLocation>
</comment>
<evidence type="ECO:0000256" key="1">
    <source>
        <dbReference type="ARBA" id="ARBA00004141"/>
    </source>
</evidence>
<feature type="transmembrane region" description="Helical" evidence="11">
    <location>
        <begin position="152"/>
        <end position="173"/>
    </location>
</feature>
<feature type="transmembrane region" description="Helical" evidence="11">
    <location>
        <begin position="373"/>
        <end position="392"/>
    </location>
</feature>
<reference evidence="13 14" key="1">
    <citation type="submission" date="2023-03" db="EMBL/GenBank/DDBJ databases">
        <title>Genome insight into feeding habits of ladybird beetles.</title>
        <authorList>
            <person name="Li H.-S."/>
            <person name="Huang Y.-H."/>
            <person name="Pang H."/>
        </authorList>
    </citation>
    <scope>NUCLEOTIDE SEQUENCE [LARGE SCALE GENOMIC DNA]</scope>
    <source>
        <strain evidence="13">SYSU_2023b</strain>
        <tissue evidence="13">Whole body</tissue>
    </source>
</reference>
<evidence type="ECO:0000256" key="10">
    <source>
        <dbReference type="ARBA" id="ARBA00041723"/>
    </source>
</evidence>
<keyword evidence="14" id="KW-1185">Reference proteome</keyword>
<dbReference type="GO" id="GO:0016020">
    <property type="term" value="C:membrane"/>
    <property type="evidence" value="ECO:0007669"/>
    <property type="project" value="UniProtKB-SubCell"/>
</dbReference>
<feature type="transmembrane region" description="Helical" evidence="11">
    <location>
        <begin position="65"/>
        <end position="89"/>
    </location>
</feature>
<comment type="similarity">
    <text evidence="2">Belongs to the amino acid/polyamine transporter 2 family.</text>
</comment>
<dbReference type="PANTHER" id="PTHR22950:SF458">
    <property type="entry name" value="SODIUM-COUPLED NEUTRAL AMINO ACID TRANSPORTER 11-RELATED"/>
    <property type="match status" value="1"/>
</dbReference>
<gene>
    <name evidence="13" type="ORF">WA026_005158</name>
</gene>
<feature type="transmembrane region" description="Helical" evidence="11">
    <location>
        <begin position="110"/>
        <end position="132"/>
    </location>
</feature>
<feature type="domain" description="Amino acid transporter transmembrane" evidence="12">
    <location>
        <begin position="35"/>
        <end position="424"/>
    </location>
</feature>
<dbReference type="Pfam" id="PF01490">
    <property type="entry name" value="Aa_trans"/>
    <property type="match status" value="1"/>
</dbReference>
<keyword evidence="6 11" id="KW-1133">Transmembrane helix</keyword>
<feature type="transmembrane region" description="Helical" evidence="11">
    <location>
        <begin position="404"/>
        <end position="425"/>
    </location>
</feature>
<evidence type="ECO:0000256" key="3">
    <source>
        <dbReference type="ARBA" id="ARBA00022448"/>
    </source>
</evidence>
<feature type="transmembrane region" description="Helical" evidence="11">
    <location>
        <begin position="223"/>
        <end position="245"/>
    </location>
</feature>
<feature type="transmembrane region" description="Helical" evidence="11">
    <location>
        <begin position="185"/>
        <end position="203"/>
    </location>
</feature>